<feature type="compositionally biased region" description="Acidic residues" evidence="1">
    <location>
        <begin position="53"/>
        <end position="67"/>
    </location>
</feature>
<sequence>MESGFTESGRTVQGMAGRLAVLEGLPSNAIPDPAGPPAPLNPPRADRAVDRPEAEDDLGYESFDEVEDIPRPVAHPRRRLDRQYDHEWEGDRRPPRFPRDHVGRFDHGGRTNPRHGPERDRYPRGQDDFGYAPRRYGYPREQDERGEPRFDQRYHQHSRSRDGQEDFDEGWRPQPFHGDQDDLRAQGGPPTTGRRTHVRLISVWRLELLSGVQWLDLWSLHDRIHLLVPDFYLLGTLPPPFLFLPLVPVPLRGTSSHQKGAHPVPGGSIPSGSNTTVATSILGTPPKHGKQSRENIGLGPFPRNEKAEMSQFPLYFEDDECMKE</sequence>
<feature type="compositionally biased region" description="Pro residues" evidence="1">
    <location>
        <begin position="33"/>
        <end position="42"/>
    </location>
</feature>
<evidence type="ECO:0000313" key="3">
    <source>
        <dbReference type="Proteomes" id="UP000652761"/>
    </source>
</evidence>
<comment type="caution">
    <text evidence="2">The sequence shown here is derived from an EMBL/GenBank/DDBJ whole genome shotgun (WGS) entry which is preliminary data.</text>
</comment>
<dbReference type="EMBL" id="NMUH01001313">
    <property type="protein sequence ID" value="MQL91195.1"/>
    <property type="molecule type" value="Genomic_DNA"/>
</dbReference>
<gene>
    <name evidence="2" type="ORF">Taro_023802</name>
</gene>
<protein>
    <submittedName>
        <fullName evidence="2">Uncharacterized protein</fullName>
    </submittedName>
</protein>
<feature type="compositionally biased region" description="Basic and acidic residues" evidence="1">
    <location>
        <begin position="81"/>
        <end position="127"/>
    </location>
</feature>
<evidence type="ECO:0000313" key="2">
    <source>
        <dbReference type="EMBL" id="MQL91195.1"/>
    </source>
</evidence>
<dbReference type="Proteomes" id="UP000652761">
    <property type="component" value="Unassembled WGS sequence"/>
</dbReference>
<feature type="compositionally biased region" description="Basic and acidic residues" evidence="1">
    <location>
        <begin position="138"/>
        <end position="164"/>
    </location>
</feature>
<evidence type="ECO:0000256" key="1">
    <source>
        <dbReference type="SAM" id="MobiDB-lite"/>
    </source>
</evidence>
<feature type="region of interest" description="Disordered" evidence="1">
    <location>
        <begin position="23"/>
        <end position="194"/>
    </location>
</feature>
<accession>A0A843V5N7</accession>
<reference evidence="2" key="1">
    <citation type="submission" date="2017-07" db="EMBL/GenBank/DDBJ databases">
        <title>Taro Niue Genome Assembly and Annotation.</title>
        <authorList>
            <person name="Atibalentja N."/>
            <person name="Keating K."/>
            <person name="Fields C.J."/>
        </authorList>
    </citation>
    <scope>NUCLEOTIDE SEQUENCE</scope>
    <source>
        <strain evidence="2">Niue_2</strain>
        <tissue evidence="2">Leaf</tissue>
    </source>
</reference>
<proteinExistence type="predicted"/>
<dbReference type="AlphaFoldDB" id="A0A843V5N7"/>
<keyword evidence="3" id="KW-1185">Reference proteome</keyword>
<organism evidence="2 3">
    <name type="scientific">Colocasia esculenta</name>
    <name type="common">Wild taro</name>
    <name type="synonym">Arum esculentum</name>
    <dbReference type="NCBI Taxonomy" id="4460"/>
    <lineage>
        <taxon>Eukaryota</taxon>
        <taxon>Viridiplantae</taxon>
        <taxon>Streptophyta</taxon>
        <taxon>Embryophyta</taxon>
        <taxon>Tracheophyta</taxon>
        <taxon>Spermatophyta</taxon>
        <taxon>Magnoliopsida</taxon>
        <taxon>Liliopsida</taxon>
        <taxon>Araceae</taxon>
        <taxon>Aroideae</taxon>
        <taxon>Colocasieae</taxon>
        <taxon>Colocasia</taxon>
    </lineage>
</organism>
<name>A0A843V5N7_COLES</name>